<accession>A0A081PM55</accession>
<proteinExistence type="predicted"/>
<keyword evidence="3" id="KW-1185">Reference proteome</keyword>
<dbReference type="InterPro" id="IPR012334">
    <property type="entry name" value="Pectin_lyas_fold"/>
</dbReference>
<dbReference type="RefSeq" id="WP_037437688.1">
    <property type="nucleotide sequence ID" value="NZ_JNFF01000002.1"/>
</dbReference>
<sequence>MKTKSFILSLLMAVVFLNACKKANVDVDTSTSVTDNSGVSGEVYGIWTKGSVIRVTGDIIVPENKTLTIEEGVIVIMDTLASPEIILKGNLYALGTAANPVKFTVEENYRNEAHKFGKLWGGLLAAKTCTEMVLDNTIIEYGGATTTEASTSVKLGLYKAVSGENTPAIWFSNTTGKLVVTNSTFRHFYDDCTYLEGGHIIFANNKFYTTGLTGGEGINIKSGVLADVAYNLFYSTNTNALKLSNAGGRSPQAHVVAYNNTMVNTGWRRPTAKGGSVWLETSVNVELYNNLFANTRFGIKRNTKDAEDARSIFKNSLYYGYRQDIVSQFQPASDIVAGKNDVIGALAGQNDPLFVNYPVTTATDNPTFNENWDFHLKVGSAALNAGTKDFSRNFPDGLTLNGVVYTTPEPASYIGAFGAN</sequence>
<dbReference type="SUPFAM" id="SSF51126">
    <property type="entry name" value="Pectin lyase-like"/>
    <property type="match status" value="1"/>
</dbReference>
<protein>
    <recommendedName>
        <fullName evidence="4">Right handed beta helix domain-containing protein</fullName>
    </recommendedName>
</protein>
<dbReference type="Gene3D" id="2.160.20.10">
    <property type="entry name" value="Single-stranded right-handed beta-helix, Pectin lyase-like"/>
    <property type="match status" value="1"/>
</dbReference>
<dbReference type="EMBL" id="JNFF01000002">
    <property type="protein sequence ID" value="KEQ31778.1"/>
    <property type="molecule type" value="Genomic_DNA"/>
</dbReference>
<dbReference type="Proteomes" id="UP000028007">
    <property type="component" value="Unassembled WGS sequence"/>
</dbReference>
<evidence type="ECO:0000313" key="2">
    <source>
        <dbReference type="EMBL" id="KEQ31778.1"/>
    </source>
</evidence>
<evidence type="ECO:0000256" key="1">
    <source>
        <dbReference type="SAM" id="SignalP"/>
    </source>
</evidence>
<feature type="chain" id="PRO_5001762020" description="Right handed beta helix domain-containing protein" evidence="1">
    <location>
        <begin position="24"/>
        <end position="420"/>
    </location>
</feature>
<dbReference type="eggNOG" id="ENOG502ZAUF">
    <property type="taxonomic scope" value="Bacteria"/>
</dbReference>
<dbReference type="OrthoDB" id="974660at2"/>
<keyword evidence="1" id="KW-0732">Signal</keyword>
<evidence type="ECO:0000313" key="3">
    <source>
        <dbReference type="Proteomes" id="UP000028007"/>
    </source>
</evidence>
<reference evidence="2 3" key="1">
    <citation type="journal article" date="1992" name="Int. J. Syst. Bacteriol.">
        <title>Sphingobacterium antarcticus sp. nov. a Psychrotrophic Bacterium from the Soils of Schirmacher Oasis, Antarctica.</title>
        <authorList>
            <person name="Shivaji S."/>
            <person name="Ray M.K."/>
            <person name="Rao N.S."/>
            <person name="Saiserr L."/>
            <person name="Jagannadham M.V."/>
            <person name="Kumar G.S."/>
            <person name="Reddy G."/>
            <person name="Bhargava P.M."/>
        </authorList>
    </citation>
    <scope>NUCLEOTIDE SEQUENCE [LARGE SCALE GENOMIC DNA]</scope>
    <source>
        <strain evidence="2 3">4BY</strain>
    </source>
</reference>
<comment type="caution">
    <text evidence="2">The sequence shown here is derived from an EMBL/GenBank/DDBJ whole genome shotgun (WGS) entry which is preliminary data.</text>
</comment>
<dbReference type="AlphaFoldDB" id="A0A081PM55"/>
<name>A0A081PM55_9SPHI</name>
<dbReference type="InterPro" id="IPR011050">
    <property type="entry name" value="Pectin_lyase_fold/virulence"/>
</dbReference>
<evidence type="ECO:0008006" key="4">
    <source>
        <dbReference type="Google" id="ProtNLM"/>
    </source>
</evidence>
<gene>
    <name evidence="2" type="ORF">N180_11700</name>
</gene>
<organism evidence="2 3">
    <name type="scientific">Pedobacter antarcticus 4BY</name>
    <dbReference type="NCBI Taxonomy" id="1358423"/>
    <lineage>
        <taxon>Bacteria</taxon>
        <taxon>Pseudomonadati</taxon>
        <taxon>Bacteroidota</taxon>
        <taxon>Sphingobacteriia</taxon>
        <taxon>Sphingobacteriales</taxon>
        <taxon>Sphingobacteriaceae</taxon>
        <taxon>Pedobacter</taxon>
    </lineage>
</organism>
<feature type="signal peptide" evidence="1">
    <location>
        <begin position="1"/>
        <end position="23"/>
    </location>
</feature>